<reference evidence="2" key="1">
    <citation type="submission" date="2022-04" db="EMBL/GenBank/DDBJ databases">
        <title>Carnegiea gigantea Genome sequencing and assembly v2.</title>
        <authorList>
            <person name="Copetti D."/>
            <person name="Sanderson M.J."/>
            <person name="Burquez A."/>
            <person name="Wojciechowski M.F."/>
        </authorList>
    </citation>
    <scope>NUCLEOTIDE SEQUENCE</scope>
    <source>
        <strain evidence="2">SGP5-SGP5p</strain>
        <tissue evidence="2">Aerial part</tissue>
    </source>
</reference>
<gene>
    <name evidence="2" type="ORF">Cgig2_009779</name>
</gene>
<protein>
    <submittedName>
        <fullName evidence="2">Uncharacterized protein</fullName>
    </submittedName>
</protein>
<proteinExistence type="predicted"/>
<sequence length="177" mass="19992">MPSPFNRQISCPLCLSPLSQLSHAGAGVATDYRPACHQPSQYRPSSSLSVSVYPFSVSRSLAVLLSLISSSVALERPRRHQPPPDHYCCERMQAIMRNSPEDHASPLLEASQPPSHAPGRGRHCRRPPSRIWLVIIIWKQLMKRANNIKRWKNAKVLSMLSKTGYPFTRRSSNRKKD</sequence>
<name>A0A9Q1Q4P1_9CARY</name>
<dbReference type="Proteomes" id="UP001153076">
    <property type="component" value="Unassembled WGS sequence"/>
</dbReference>
<evidence type="ECO:0000256" key="1">
    <source>
        <dbReference type="SAM" id="MobiDB-lite"/>
    </source>
</evidence>
<feature type="region of interest" description="Disordered" evidence="1">
    <location>
        <begin position="103"/>
        <end position="124"/>
    </location>
</feature>
<keyword evidence="3" id="KW-1185">Reference proteome</keyword>
<evidence type="ECO:0000313" key="2">
    <source>
        <dbReference type="EMBL" id="KAJ8428536.1"/>
    </source>
</evidence>
<organism evidence="2 3">
    <name type="scientific">Carnegiea gigantea</name>
    <dbReference type="NCBI Taxonomy" id="171969"/>
    <lineage>
        <taxon>Eukaryota</taxon>
        <taxon>Viridiplantae</taxon>
        <taxon>Streptophyta</taxon>
        <taxon>Embryophyta</taxon>
        <taxon>Tracheophyta</taxon>
        <taxon>Spermatophyta</taxon>
        <taxon>Magnoliopsida</taxon>
        <taxon>eudicotyledons</taxon>
        <taxon>Gunneridae</taxon>
        <taxon>Pentapetalae</taxon>
        <taxon>Caryophyllales</taxon>
        <taxon>Cactineae</taxon>
        <taxon>Cactaceae</taxon>
        <taxon>Cactoideae</taxon>
        <taxon>Echinocereeae</taxon>
        <taxon>Carnegiea</taxon>
    </lineage>
</organism>
<dbReference type="AlphaFoldDB" id="A0A9Q1Q4P1"/>
<dbReference type="EMBL" id="JAKOGI010000998">
    <property type="protein sequence ID" value="KAJ8428536.1"/>
    <property type="molecule type" value="Genomic_DNA"/>
</dbReference>
<comment type="caution">
    <text evidence="2">The sequence shown here is derived from an EMBL/GenBank/DDBJ whole genome shotgun (WGS) entry which is preliminary data.</text>
</comment>
<accession>A0A9Q1Q4P1</accession>
<evidence type="ECO:0000313" key="3">
    <source>
        <dbReference type="Proteomes" id="UP001153076"/>
    </source>
</evidence>